<dbReference type="InterPro" id="IPR039539">
    <property type="entry name" value="Ras_GTPase_bind_prot"/>
</dbReference>
<keyword evidence="2 3" id="KW-0694">RNA-binding</keyword>
<dbReference type="SMART" id="SM00360">
    <property type="entry name" value="RRM"/>
    <property type="match status" value="1"/>
</dbReference>
<comment type="subcellular location">
    <subcellularLocation>
        <location evidence="1">Cytoplasm</location>
        <location evidence="1">Stress granule</location>
    </subcellularLocation>
</comment>
<dbReference type="PANTHER" id="PTHR10693">
    <property type="entry name" value="RAS GTPASE-ACTIVATING PROTEIN-BINDING PROTEIN"/>
    <property type="match status" value="1"/>
</dbReference>
<dbReference type="GO" id="GO:0010494">
    <property type="term" value="C:cytoplasmic stress granule"/>
    <property type="evidence" value="ECO:0007669"/>
    <property type="project" value="UniProtKB-SubCell"/>
</dbReference>
<dbReference type="PROSITE" id="PS50102">
    <property type="entry name" value="RRM"/>
    <property type="match status" value="1"/>
</dbReference>
<dbReference type="InterPro" id="IPR032710">
    <property type="entry name" value="NTF2-like_dom_sf"/>
</dbReference>
<feature type="domain" description="RRM" evidence="5">
    <location>
        <begin position="299"/>
        <end position="380"/>
    </location>
</feature>
<evidence type="ECO:0000256" key="3">
    <source>
        <dbReference type="PROSITE-ProRule" id="PRU00176"/>
    </source>
</evidence>
<dbReference type="SUPFAM" id="SSF54928">
    <property type="entry name" value="RNA-binding domain, RBD"/>
    <property type="match status" value="1"/>
</dbReference>
<evidence type="ECO:0000259" key="6">
    <source>
        <dbReference type="PROSITE" id="PS50177"/>
    </source>
</evidence>
<feature type="compositionally biased region" description="Low complexity" evidence="4">
    <location>
        <begin position="248"/>
        <end position="262"/>
    </location>
</feature>
<dbReference type="PANTHER" id="PTHR10693:SF20">
    <property type="entry name" value="AT27578P"/>
    <property type="match status" value="1"/>
</dbReference>
<dbReference type="Gene3D" id="3.30.70.330">
    <property type="match status" value="1"/>
</dbReference>
<feature type="domain" description="NTF2" evidence="6">
    <location>
        <begin position="21"/>
        <end position="133"/>
    </location>
</feature>
<dbReference type="InterPro" id="IPR012677">
    <property type="entry name" value="Nucleotide-bd_a/b_plait_sf"/>
</dbReference>
<dbReference type="SUPFAM" id="SSF54427">
    <property type="entry name" value="NTF2-like"/>
    <property type="match status" value="1"/>
</dbReference>
<dbReference type="InterPro" id="IPR018222">
    <property type="entry name" value="Nuclear_transport_factor_2_euk"/>
</dbReference>
<dbReference type="GO" id="GO:0003729">
    <property type="term" value="F:mRNA binding"/>
    <property type="evidence" value="ECO:0007669"/>
    <property type="project" value="TreeGrafter"/>
</dbReference>
<dbReference type="CDD" id="cd12229">
    <property type="entry name" value="RRM_G3BP"/>
    <property type="match status" value="1"/>
</dbReference>
<feature type="compositionally biased region" description="Polar residues" evidence="4">
    <location>
        <begin position="264"/>
        <end position="273"/>
    </location>
</feature>
<feature type="compositionally biased region" description="Polar residues" evidence="4">
    <location>
        <begin position="283"/>
        <end position="292"/>
    </location>
</feature>
<reference evidence="7" key="2">
    <citation type="journal article" date="2010" name="Dev. Biol.">
        <title>Different requirements for conserved post-transcriptional regulators in planarian regeneration and stem cell maintenance.</title>
        <authorList>
            <person name="Rouhana L."/>
            <person name="Shibata N."/>
            <person name="Nishimura O."/>
            <person name="Agata K."/>
        </authorList>
    </citation>
    <scope>NUCLEOTIDE SEQUENCE</scope>
</reference>
<proteinExistence type="evidence at transcript level"/>
<dbReference type="Pfam" id="PF00076">
    <property type="entry name" value="RRM_1"/>
    <property type="match status" value="1"/>
</dbReference>
<dbReference type="CDD" id="cd00780">
    <property type="entry name" value="NTF2"/>
    <property type="match status" value="1"/>
</dbReference>
<evidence type="ECO:0000313" key="8">
    <source>
        <dbReference type="EMBL" id="BAF57640.1"/>
    </source>
</evidence>
<evidence type="ECO:0000256" key="2">
    <source>
        <dbReference type="ARBA" id="ARBA00022884"/>
    </source>
</evidence>
<name>A4V6M6_DUGJA</name>
<evidence type="ECO:0000256" key="1">
    <source>
        <dbReference type="ARBA" id="ARBA00004210"/>
    </source>
</evidence>
<dbReference type="InterPro" id="IPR035979">
    <property type="entry name" value="RBD_domain_sf"/>
</dbReference>
<dbReference type="InterPro" id="IPR002075">
    <property type="entry name" value="NTF2_dom"/>
</dbReference>
<dbReference type="Pfam" id="PF02136">
    <property type="entry name" value="NTF2"/>
    <property type="match status" value="1"/>
</dbReference>
<dbReference type="PROSITE" id="PS50177">
    <property type="entry name" value="NTF2_DOMAIN"/>
    <property type="match status" value="1"/>
</dbReference>
<feature type="region of interest" description="Disordered" evidence="4">
    <location>
        <begin position="241"/>
        <end position="292"/>
    </location>
</feature>
<dbReference type="AlphaFoldDB" id="A4V6M6"/>
<dbReference type="InterPro" id="IPR000504">
    <property type="entry name" value="RRM_dom"/>
</dbReference>
<dbReference type="GO" id="GO:1990904">
    <property type="term" value="C:ribonucleoprotein complex"/>
    <property type="evidence" value="ECO:0007669"/>
    <property type="project" value="TreeGrafter"/>
</dbReference>
<dbReference type="GO" id="GO:0005829">
    <property type="term" value="C:cytosol"/>
    <property type="evidence" value="ECO:0007669"/>
    <property type="project" value="TreeGrafter"/>
</dbReference>
<dbReference type="EMBL" id="AK248125">
    <property type="protein sequence ID" value="BAF57640.1"/>
    <property type="molecule type" value="mRNA"/>
</dbReference>
<evidence type="ECO:0000259" key="5">
    <source>
        <dbReference type="PROSITE" id="PS50102"/>
    </source>
</evidence>
<dbReference type="EMBL" id="GU305878">
    <property type="protein sequence ID" value="ADF47426.1"/>
    <property type="molecule type" value="mRNA"/>
</dbReference>
<organism evidence="8">
    <name type="scientific">Dugesia japonica</name>
    <name type="common">Planarian</name>
    <dbReference type="NCBI Taxonomy" id="6161"/>
    <lineage>
        <taxon>Eukaryota</taxon>
        <taxon>Metazoa</taxon>
        <taxon>Spiralia</taxon>
        <taxon>Lophotrochozoa</taxon>
        <taxon>Platyhelminthes</taxon>
        <taxon>Rhabditophora</taxon>
        <taxon>Seriata</taxon>
        <taxon>Tricladida</taxon>
        <taxon>Continenticola</taxon>
        <taxon>Geoplanoidea</taxon>
        <taxon>Dugesiidae</taxon>
        <taxon>Dugesia</taxon>
    </lineage>
</organism>
<reference evidence="8" key="1">
    <citation type="submission" date="2007-04" db="EMBL/GenBank/DDBJ databases">
        <title>DjCBC-1, a conserved DEAD box RNA helicase of the RCK/p54/Me31B family, is a component of RNA-protein complexes in planarian stem cells and neurons.</title>
        <authorList>
            <person name="Kashikawa M."/>
            <person name="Shibata N."/>
            <person name="Agata K."/>
        </authorList>
    </citation>
    <scope>NUCLEOTIDE SEQUENCE</scope>
</reference>
<evidence type="ECO:0000256" key="4">
    <source>
        <dbReference type="SAM" id="MobiDB-lite"/>
    </source>
</evidence>
<evidence type="ECO:0000313" key="7">
    <source>
        <dbReference type="EMBL" id="ADF47426.1"/>
    </source>
</evidence>
<sequence length="391" mass="45109">MTANGDYITVVNMDRDLITTVSQEFVLQFYTIMNKHPGSLHRFYKEESTLIRDEVHAQGQNEIHKYYMNLELSNCKAVVLSLDAVKSHGKSILIQVTGEIANNGCDLRRFMQSFLLVEQDLGNFYVLNDIFRYQDQTFKVEDVEEAPIVEHESKNEEIHGEINSWNEMSRNCELNNEQIPQSPQLIEHEEGSEEFINYKIMNEEKELSSEIPVEIDSQQDIGQKMEEMNIKEKSWAAIINPMSSRPSKPTAPVAPQPQTAKPIQQKQINSNGDNMEKRKPRFNNGNVKTQSTLNYPDEHQLFVGNLPQNMTEDELKDFFSEKYGPVKDVRIQKSRTSNEGKPLPNFGFLVFHNHEVVEEILKNKPIYYSAHRLNVEQKMGSSRGSHKAGRR</sequence>
<dbReference type="Gene3D" id="3.10.450.50">
    <property type="match status" value="1"/>
</dbReference>
<accession>A4V6M6</accession>
<protein>
    <submittedName>
        <fullName evidence="7">GTPase activating protein</fullName>
    </submittedName>
    <submittedName>
        <fullName evidence="8">Ras-GTPase-activating protein SH3-domain-binding protein</fullName>
    </submittedName>
</protein>